<evidence type="ECO:0000256" key="1">
    <source>
        <dbReference type="ARBA" id="ARBA00022679"/>
    </source>
</evidence>
<dbReference type="Pfam" id="PF00583">
    <property type="entry name" value="Acetyltransf_1"/>
    <property type="match status" value="1"/>
</dbReference>
<dbReference type="InterPro" id="IPR000182">
    <property type="entry name" value="GNAT_dom"/>
</dbReference>
<dbReference type="InterPro" id="IPR050832">
    <property type="entry name" value="Bact_Acetyltransf"/>
</dbReference>
<dbReference type="PROSITE" id="PS51186">
    <property type="entry name" value="GNAT"/>
    <property type="match status" value="1"/>
</dbReference>
<evidence type="ECO:0000256" key="2">
    <source>
        <dbReference type="ARBA" id="ARBA00023315"/>
    </source>
</evidence>
<dbReference type="PANTHER" id="PTHR43877">
    <property type="entry name" value="AMINOALKYLPHOSPHONATE N-ACETYLTRANSFERASE-RELATED-RELATED"/>
    <property type="match status" value="1"/>
</dbReference>
<evidence type="ECO:0000313" key="4">
    <source>
        <dbReference type="EMBL" id="MDT9592003.1"/>
    </source>
</evidence>
<reference evidence="4 5" key="1">
    <citation type="submission" date="2023-08" db="EMBL/GenBank/DDBJ databases">
        <title>Nocardioides seae sp. nov., a bacterium isolated from a soil.</title>
        <authorList>
            <person name="Wang X."/>
        </authorList>
    </citation>
    <scope>NUCLEOTIDE SEQUENCE [LARGE SCALE GENOMIC DNA]</scope>
    <source>
        <strain evidence="4 5">YZH12</strain>
    </source>
</reference>
<keyword evidence="1" id="KW-0808">Transferase</keyword>
<dbReference type="EMBL" id="JAVYII010000001">
    <property type="protein sequence ID" value="MDT9592003.1"/>
    <property type="molecule type" value="Genomic_DNA"/>
</dbReference>
<dbReference type="Proteomes" id="UP001268542">
    <property type="component" value="Unassembled WGS sequence"/>
</dbReference>
<dbReference type="InterPro" id="IPR016181">
    <property type="entry name" value="Acyl_CoA_acyltransferase"/>
</dbReference>
<keyword evidence="2" id="KW-0012">Acyltransferase</keyword>
<comment type="caution">
    <text evidence="4">The sequence shown here is derived from an EMBL/GenBank/DDBJ whole genome shotgun (WGS) entry which is preliminary data.</text>
</comment>
<dbReference type="SUPFAM" id="SSF55729">
    <property type="entry name" value="Acyl-CoA N-acyltransferases (Nat)"/>
    <property type="match status" value="1"/>
</dbReference>
<protein>
    <submittedName>
        <fullName evidence="4">GNAT family N-acetyltransferase</fullName>
    </submittedName>
</protein>
<sequence length="185" mass="19283">MGSAVVGTVAGETPGGAVGGGLRLERVGYGHPDALRLVAQVQAEYTVLYGSPDESPMEPAEFEPPAGSFFVGYAPGGEAVATGAWRARPDVVEPRIGRAAEIKRMYVAPTHRGRGYSRAVLAHLESDAVTAGFDGLVLETGLMQPAAIALYRSAGYAEVGAYGHYRDSEQSVYLGRSLGGRRAAG</sequence>
<keyword evidence="5" id="KW-1185">Reference proteome</keyword>
<name>A0ABU3PS32_9ACTN</name>
<organism evidence="4 5">
    <name type="scientific">Nocardioides imazamoxiresistens</name>
    <dbReference type="NCBI Taxonomy" id="3231893"/>
    <lineage>
        <taxon>Bacteria</taxon>
        <taxon>Bacillati</taxon>
        <taxon>Actinomycetota</taxon>
        <taxon>Actinomycetes</taxon>
        <taxon>Propionibacteriales</taxon>
        <taxon>Nocardioidaceae</taxon>
        <taxon>Nocardioides</taxon>
    </lineage>
</organism>
<dbReference type="PANTHER" id="PTHR43877:SF2">
    <property type="entry name" value="AMINOALKYLPHOSPHONATE N-ACETYLTRANSFERASE-RELATED"/>
    <property type="match status" value="1"/>
</dbReference>
<feature type="domain" description="N-acetyltransferase" evidence="3">
    <location>
        <begin position="22"/>
        <end position="179"/>
    </location>
</feature>
<accession>A0ABU3PS32</accession>
<dbReference type="RefSeq" id="WP_315731157.1">
    <property type="nucleotide sequence ID" value="NZ_JAVYII010000001.1"/>
</dbReference>
<dbReference type="Gene3D" id="3.40.630.30">
    <property type="match status" value="1"/>
</dbReference>
<dbReference type="CDD" id="cd04301">
    <property type="entry name" value="NAT_SF"/>
    <property type="match status" value="1"/>
</dbReference>
<evidence type="ECO:0000259" key="3">
    <source>
        <dbReference type="PROSITE" id="PS51186"/>
    </source>
</evidence>
<evidence type="ECO:0000313" key="5">
    <source>
        <dbReference type="Proteomes" id="UP001268542"/>
    </source>
</evidence>
<gene>
    <name evidence="4" type="ORF">RDV89_02925</name>
</gene>
<proteinExistence type="predicted"/>